<keyword evidence="1" id="KW-0238">DNA-binding</keyword>
<accession>A0A8X8W9L2</accession>
<gene>
    <name evidence="5" type="ORF">SASPL_148363</name>
</gene>
<dbReference type="Proteomes" id="UP000298416">
    <property type="component" value="Unassembled WGS sequence"/>
</dbReference>
<keyword evidence="6" id="KW-1185">Reference proteome</keyword>
<reference evidence="5" key="1">
    <citation type="submission" date="2018-01" db="EMBL/GenBank/DDBJ databases">
        <authorList>
            <person name="Mao J.F."/>
        </authorList>
    </citation>
    <scope>NUCLEOTIDE SEQUENCE</scope>
    <source>
        <strain evidence="5">Huo1</strain>
        <tissue evidence="5">Leaf</tissue>
    </source>
</reference>
<comment type="caution">
    <text evidence="5">The sequence shown here is derived from an EMBL/GenBank/DDBJ whole genome shotgun (WGS) entry which is preliminary data.</text>
</comment>
<dbReference type="GO" id="GO:0005634">
    <property type="term" value="C:nucleus"/>
    <property type="evidence" value="ECO:0007669"/>
    <property type="project" value="UniProtKB-UniRule"/>
</dbReference>
<dbReference type="PANTHER" id="PTHR46691:SF1">
    <property type="entry name" value="AT-RICH INTERACTIVE DOMAIN-CONTAINING PROTEIN 2"/>
    <property type="match status" value="1"/>
</dbReference>
<evidence type="ECO:0000313" key="6">
    <source>
        <dbReference type="Proteomes" id="UP000298416"/>
    </source>
</evidence>
<evidence type="ECO:0000256" key="2">
    <source>
        <dbReference type="SAM" id="MobiDB-lite"/>
    </source>
</evidence>
<dbReference type="SMART" id="SM00398">
    <property type="entry name" value="HMG"/>
    <property type="match status" value="1"/>
</dbReference>
<evidence type="ECO:0008006" key="7">
    <source>
        <dbReference type="Google" id="ProtNLM"/>
    </source>
</evidence>
<dbReference type="Pfam" id="PF01388">
    <property type="entry name" value="ARID"/>
    <property type="match status" value="1"/>
</dbReference>
<proteinExistence type="predicted"/>
<evidence type="ECO:0000256" key="1">
    <source>
        <dbReference type="PROSITE-ProRule" id="PRU00267"/>
    </source>
</evidence>
<dbReference type="SMART" id="SM01014">
    <property type="entry name" value="ARID"/>
    <property type="match status" value="1"/>
</dbReference>
<dbReference type="InterPro" id="IPR001606">
    <property type="entry name" value="ARID_dom"/>
</dbReference>
<evidence type="ECO:0000259" key="4">
    <source>
        <dbReference type="PROSITE" id="PS51011"/>
    </source>
</evidence>
<protein>
    <recommendedName>
        <fullName evidence="7">High mobility group B protein 9</fullName>
    </recommendedName>
</protein>
<dbReference type="InterPro" id="IPR009071">
    <property type="entry name" value="HMG_box_dom"/>
</dbReference>
<dbReference type="CDD" id="cd22009">
    <property type="entry name" value="HMG-box_AtHMGB9-like"/>
    <property type="match status" value="1"/>
</dbReference>
<feature type="DNA-binding region" description="HMG box" evidence="1">
    <location>
        <begin position="198"/>
        <end position="264"/>
    </location>
</feature>
<dbReference type="OrthoDB" id="338531at2759"/>
<dbReference type="Pfam" id="PF00505">
    <property type="entry name" value="HMG_box"/>
    <property type="match status" value="1"/>
</dbReference>
<dbReference type="GO" id="GO:0003677">
    <property type="term" value="F:DNA binding"/>
    <property type="evidence" value="ECO:0007669"/>
    <property type="project" value="UniProtKB-UniRule"/>
</dbReference>
<feature type="domain" description="HMG box" evidence="3">
    <location>
        <begin position="198"/>
        <end position="264"/>
    </location>
</feature>
<dbReference type="PANTHER" id="PTHR46691">
    <property type="entry name" value="HIGH MOBILITY GROUP B PROTEIN 9"/>
    <property type="match status" value="1"/>
</dbReference>
<keyword evidence="1" id="KW-0539">Nucleus</keyword>
<feature type="domain" description="ARID" evidence="4">
    <location>
        <begin position="26"/>
        <end position="117"/>
    </location>
</feature>
<reference evidence="5" key="2">
    <citation type="submission" date="2020-08" db="EMBL/GenBank/DDBJ databases">
        <title>Plant Genome Project.</title>
        <authorList>
            <person name="Zhang R.-G."/>
        </authorList>
    </citation>
    <scope>NUCLEOTIDE SEQUENCE</scope>
    <source>
        <strain evidence="5">Huo1</strain>
        <tissue evidence="5">Leaf</tissue>
    </source>
</reference>
<dbReference type="PROSITE" id="PS50118">
    <property type="entry name" value="HMG_BOX_2"/>
    <property type="match status" value="1"/>
</dbReference>
<organism evidence="5">
    <name type="scientific">Salvia splendens</name>
    <name type="common">Scarlet sage</name>
    <dbReference type="NCBI Taxonomy" id="180675"/>
    <lineage>
        <taxon>Eukaryota</taxon>
        <taxon>Viridiplantae</taxon>
        <taxon>Streptophyta</taxon>
        <taxon>Embryophyta</taxon>
        <taxon>Tracheophyta</taxon>
        <taxon>Spermatophyta</taxon>
        <taxon>Magnoliopsida</taxon>
        <taxon>eudicotyledons</taxon>
        <taxon>Gunneridae</taxon>
        <taxon>Pentapetalae</taxon>
        <taxon>asterids</taxon>
        <taxon>lamiids</taxon>
        <taxon>Lamiales</taxon>
        <taxon>Lamiaceae</taxon>
        <taxon>Nepetoideae</taxon>
        <taxon>Mentheae</taxon>
        <taxon>Salviinae</taxon>
        <taxon>Salvia</taxon>
        <taxon>Salvia subgen. Calosphace</taxon>
        <taxon>core Calosphace</taxon>
    </lineage>
</organism>
<evidence type="ECO:0000313" key="5">
    <source>
        <dbReference type="EMBL" id="KAG6390625.1"/>
    </source>
</evidence>
<dbReference type="AlphaFoldDB" id="A0A8X8W9L2"/>
<name>A0A8X8W9L2_SALSN</name>
<dbReference type="EMBL" id="PNBA02000019">
    <property type="protein sequence ID" value="KAG6390625.1"/>
    <property type="molecule type" value="Genomic_DNA"/>
</dbReference>
<dbReference type="SMART" id="SM00501">
    <property type="entry name" value="BRIGHT"/>
    <property type="match status" value="1"/>
</dbReference>
<sequence>MSPEKLSPAADGGLYPVPLASHDDVVKDPTLFFNTLQSFHFELASKFMVPVIGGKELNLHLLYLQVTTRGGYHKVVEEKKWREISAVFDFSPTTTSASYALRKHYFSLLRGYEQVYFFRTQGAILNHTGPLSFQAVGTIDAKFDCGYLVSVKLGDETLNGVLYHPATPTHNALVPYAPVLHKPGRRTRRRRSGDPGRPKPNRSGYNFLFAEKHSALKSLYPNREREFTKMIGESWNKLSPEDRVYQNYGLKDKERYQKELKEYKERLKMGQALPC</sequence>
<dbReference type="PROSITE" id="PS51011">
    <property type="entry name" value="ARID"/>
    <property type="match status" value="1"/>
</dbReference>
<feature type="region of interest" description="Disordered" evidence="2">
    <location>
        <begin position="184"/>
        <end position="204"/>
    </location>
</feature>
<evidence type="ECO:0000259" key="3">
    <source>
        <dbReference type="PROSITE" id="PS50118"/>
    </source>
</evidence>